<dbReference type="Proteomes" id="UP001497497">
    <property type="component" value="Unassembled WGS sequence"/>
</dbReference>
<dbReference type="EMBL" id="CAXITT010001571">
    <property type="protein sequence ID" value="CAL1548701.1"/>
    <property type="molecule type" value="Genomic_DNA"/>
</dbReference>
<dbReference type="AlphaFoldDB" id="A0AAV2INJ8"/>
<feature type="signal peptide" evidence="1">
    <location>
        <begin position="1"/>
        <end position="22"/>
    </location>
</feature>
<name>A0AAV2INJ8_LYMST</name>
<organism evidence="2 3">
    <name type="scientific">Lymnaea stagnalis</name>
    <name type="common">Great pond snail</name>
    <name type="synonym">Helix stagnalis</name>
    <dbReference type="NCBI Taxonomy" id="6523"/>
    <lineage>
        <taxon>Eukaryota</taxon>
        <taxon>Metazoa</taxon>
        <taxon>Spiralia</taxon>
        <taxon>Lophotrochozoa</taxon>
        <taxon>Mollusca</taxon>
        <taxon>Gastropoda</taxon>
        <taxon>Heterobranchia</taxon>
        <taxon>Euthyneura</taxon>
        <taxon>Panpulmonata</taxon>
        <taxon>Hygrophila</taxon>
        <taxon>Lymnaeoidea</taxon>
        <taxon>Lymnaeidae</taxon>
        <taxon>Lymnaea</taxon>
    </lineage>
</organism>
<protein>
    <submittedName>
        <fullName evidence="2">Uncharacterized protein</fullName>
    </submittedName>
</protein>
<reference evidence="2 3" key="1">
    <citation type="submission" date="2024-04" db="EMBL/GenBank/DDBJ databases">
        <authorList>
            <consortium name="Genoscope - CEA"/>
            <person name="William W."/>
        </authorList>
    </citation>
    <scope>NUCLEOTIDE SEQUENCE [LARGE SCALE GENOMIC DNA]</scope>
</reference>
<sequence>MTTFNLPSIILCLFMILNYCHGINLTFSHQQATPANNNVCGLLRCQQSVNKHIASVLAVEIVDVARNGTKLFSVSVLKNCQPQTDENVILKQSHFSTDGATVELFFKSRNVCD</sequence>
<gene>
    <name evidence="2" type="ORF">GSLYS_00022018001</name>
</gene>
<accession>A0AAV2INJ8</accession>
<evidence type="ECO:0000313" key="2">
    <source>
        <dbReference type="EMBL" id="CAL1548701.1"/>
    </source>
</evidence>
<feature type="non-terminal residue" evidence="2">
    <location>
        <position position="113"/>
    </location>
</feature>
<evidence type="ECO:0000313" key="3">
    <source>
        <dbReference type="Proteomes" id="UP001497497"/>
    </source>
</evidence>
<comment type="caution">
    <text evidence="2">The sequence shown here is derived from an EMBL/GenBank/DDBJ whole genome shotgun (WGS) entry which is preliminary data.</text>
</comment>
<proteinExistence type="predicted"/>
<evidence type="ECO:0000256" key="1">
    <source>
        <dbReference type="SAM" id="SignalP"/>
    </source>
</evidence>
<feature type="chain" id="PRO_5043584502" evidence="1">
    <location>
        <begin position="23"/>
        <end position="113"/>
    </location>
</feature>
<keyword evidence="1" id="KW-0732">Signal</keyword>
<keyword evidence="3" id="KW-1185">Reference proteome</keyword>